<proteinExistence type="predicted"/>
<protein>
    <submittedName>
        <fullName evidence="2">GD12634</fullName>
    </submittedName>
</protein>
<gene>
    <name evidence="2" type="primary">Dsim\GD12634</name>
    <name evidence="2" type="ORF">Dsim_GD12634</name>
</gene>
<feature type="domain" description="NHR" evidence="1">
    <location>
        <begin position="6"/>
        <end position="170"/>
    </location>
</feature>
<organism evidence="2 3">
    <name type="scientific">Drosophila simulans</name>
    <name type="common">Fruit fly</name>
    <dbReference type="NCBI Taxonomy" id="7240"/>
    <lineage>
        <taxon>Eukaryota</taxon>
        <taxon>Metazoa</taxon>
        <taxon>Ecdysozoa</taxon>
        <taxon>Arthropoda</taxon>
        <taxon>Hexapoda</taxon>
        <taxon>Insecta</taxon>
        <taxon>Pterygota</taxon>
        <taxon>Neoptera</taxon>
        <taxon>Endopterygota</taxon>
        <taxon>Diptera</taxon>
        <taxon>Brachycera</taxon>
        <taxon>Muscomorpha</taxon>
        <taxon>Ephydroidea</taxon>
        <taxon>Drosophilidae</taxon>
        <taxon>Drosophila</taxon>
        <taxon>Sophophora</taxon>
    </lineage>
</organism>
<dbReference type="InterPro" id="IPR037962">
    <property type="entry name" value="Neuralized"/>
</dbReference>
<dbReference type="SMR" id="B4QJK0"/>
<dbReference type="Proteomes" id="UP000000304">
    <property type="component" value="Chromosome 3L"/>
</dbReference>
<dbReference type="EMBL" id="CM000363">
    <property type="protein sequence ID" value="EDX10409.1"/>
    <property type="molecule type" value="Genomic_DNA"/>
</dbReference>
<reference evidence="2 3" key="1">
    <citation type="journal article" date="2007" name="Nature">
        <title>Evolution of genes and genomes on the Drosophila phylogeny.</title>
        <authorList>
            <consortium name="Drosophila 12 Genomes Consortium"/>
            <person name="Clark A.G."/>
            <person name="Eisen M.B."/>
            <person name="Smith D.R."/>
            <person name="Bergman C.M."/>
            <person name="Oliver B."/>
            <person name="Markow T.A."/>
            <person name="Kaufman T.C."/>
            <person name="Kellis M."/>
            <person name="Gelbart W."/>
            <person name="Iyer V.N."/>
            <person name="Pollard D.A."/>
            <person name="Sackton T.B."/>
            <person name="Larracuente A.M."/>
            <person name="Singh N.D."/>
            <person name="Abad J.P."/>
            <person name="Abt D.N."/>
            <person name="Adryan B."/>
            <person name="Aguade M."/>
            <person name="Akashi H."/>
            <person name="Anderson W.W."/>
            <person name="Aquadro C.F."/>
            <person name="Ardell D.H."/>
            <person name="Arguello R."/>
            <person name="Artieri C.G."/>
            <person name="Barbash D.A."/>
            <person name="Barker D."/>
            <person name="Barsanti P."/>
            <person name="Batterham P."/>
            <person name="Batzoglou S."/>
            <person name="Begun D."/>
            <person name="Bhutkar A."/>
            <person name="Blanco E."/>
            <person name="Bosak S.A."/>
            <person name="Bradley R.K."/>
            <person name="Brand A.D."/>
            <person name="Brent M.R."/>
            <person name="Brooks A.N."/>
            <person name="Brown R.H."/>
            <person name="Butlin R.K."/>
            <person name="Caggese C."/>
            <person name="Calvi B.R."/>
            <person name="Bernardo de Carvalho A."/>
            <person name="Caspi A."/>
            <person name="Castrezana S."/>
            <person name="Celniker S.E."/>
            <person name="Chang J.L."/>
            <person name="Chapple C."/>
            <person name="Chatterji S."/>
            <person name="Chinwalla A."/>
            <person name="Civetta A."/>
            <person name="Clifton S.W."/>
            <person name="Comeron J.M."/>
            <person name="Costello J.C."/>
            <person name="Coyne J.A."/>
            <person name="Daub J."/>
            <person name="David R.G."/>
            <person name="Delcher A.L."/>
            <person name="Delehaunty K."/>
            <person name="Do C.B."/>
            <person name="Ebling H."/>
            <person name="Edwards K."/>
            <person name="Eickbush T."/>
            <person name="Evans J.D."/>
            <person name="Filipski A."/>
            <person name="Findeiss S."/>
            <person name="Freyhult E."/>
            <person name="Fulton L."/>
            <person name="Fulton R."/>
            <person name="Garcia A.C."/>
            <person name="Gardiner A."/>
            <person name="Garfield D.A."/>
            <person name="Garvin B.E."/>
            <person name="Gibson G."/>
            <person name="Gilbert D."/>
            <person name="Gnerre S."/>
            <person name="Godfrey J."/>
            <person name="Good R."/>
            <person name="Gotea V."/>
            <person name="Gravely B."/>
            <person name="Greenberg A.J."/>
            <person name="Griffiths-Jones S."/>
            <person name="Gross S."/>
            <person name="Guigo R."/>
            <person name="Gustafson E.A."/>
            <person name="Haerty W."/>
            <person name="Hahn M.W."/>
            <person name="Halligan D.L."/>
            <person name="Halpern A.L."/>
            <person name="Halter G.M."/>
            <person name="Han M.V."/>
            <person name="Heger A."/>
            <person name="Hillier L."/>
            <person name="Hinrichs A.S."/>
            <person name="Holmes I."/>
            <person name="Hoskins R.A."/>
            <person name="Hubisz M.J."/>
            <person name="Hultmark D."/>
            <person name="Huntley M.A."/>
            <person name="Jaffe D.B."/>
            <person name="Jagadeeshan S."/>
            <person name="Jeck W.R."/>
            <person name="Johnson J."/>
            <person name="Jones C.D."/>
            <person name="Jordan W.C."/>
            <person name="Karpen G.H."/>
            <person name="Kataoka E."/>
            <person name="Keightley P.D."/>
            <person name="Kheradpour P."/>
            <person name="Kirkness E.F."/>
            <person name="Koerich L.B."/>
            <person name="Kristiansen K."/>
            <person name="Kudrna D."/>
            <person name="Kulathinal R.J."/>
            <person name="Kumar S."/>
            <person name="Kwok R."/>
            <person name="Lander E."/>
            <person name="Langley C.H."/>
            <person name="Lapoint R."/>
            <person name="Lazzaro B.P."/>
            <person name="Lee S.J."/>
            <person name="Levesque L."/>
            <person name="Li R."/>
            <person name="Lin C.F."/>
            <person name="Lin M.F."/>
            <person name="Lindblad-Toh K."/>
            <person name="Llopart A."/>
            <person name="Long M."/>
            <person name="Low L."/>
            <person name="Lozovsky E."/>
            <person name="Lu J."/>
            <person name="Luo M."/>
            <person name="Machado C.A."/>
            <person name="Makalowski W."/>
            <person name="Marzo M."/>
            <person name="Matsuda M."/>
            <person name="Matzkin L."/>
            <person name="McAllister B."/>
            <person name="McBride C.S."/>
            <person name="McKernan B."/>
            <person name="McKernan K."/>
            <person name="Mendez-Lago M."/>
            <person name="Minx P."/>
            <person name="Mollenhauer M.U."/>
            <person name="Montooth K."/>
            <person name="Mount S.M."/>
            <person name="Mu X."/>
            <person name="Myers E."/>
            <person name="Negre B."/>
            <person name="Newfeld S."/>
            <person name="Nielsen R."/>
            <person name="Noor M.A."/>
            <person name="O'Grady P."/>
            <person name="Pachter L."/>
            <person name="Papaceit M."/>
            <person name="Parisi M.J."/>
            <person name="Parisi M."/>
            <person name="Parts L."/>
            <person name="Pedersen J.S."/>
            <person name="Pesole G."/>
            <person name="Phillippy A.M."/>
            <person name="Ponting C.P."/>
            <person name="Pop M."/>
            <person name="Porcelli D."/>
            <person name="Powell J.R."/>
            <person name="Prohaska S."/>
            <person name="Pruitt K."/>
            <person name="Puig M."/>
            <person name="Quesneville H."/>
            <person name="Ram K.R."/>
            <person name="Rand D."/>
            <person name="Rasmussen M.D."/>
            <person name="Reed L.K."/>
            <person name="Reenan R."/>
            <person name="Reily A."/>
            <person name="Remington K.A."/>
            <person name="Rieger T.T."/>
            <person name="Ritchie M.G."/>
            <person name="Robin C."/>
            <person name="Rogers Y.H."/>
            <person name="Rohde C."/>
            <person name="Rozas J."/>
            <person name="Rubenfield M.J."/>
            <person name="Ruiz A."/>
            <person name="Russo S."/>
            <person name="Salzberg S.L."/>
            <person name="Sanchez-Gracia A."/>
            <person name="Saranga D.J."/>
            <person name="Sato H."/>
            <person name="Schaeffer S.W."/>
            <person name="Schatz M.C."/>
            <person name="Schlenke T."/>
            <person name="Schwartz R."/>
            <person name="Segarra C."/>
            <person name="Singh R.S."/>
            <person name="Sirot L."/>
            <person name="Sirota M."/>
            <person name="Sisneros N.B."/>
            <person name="Smith C.D."/>
            <person name="Smith T.F."/>
            <person name="Spieth J."/>
            <person name="Stage D.E."/>
            <person name="Stark A."/>
            <person name="Stephan W."/>
            <person name="Strausberg R.L."/>
            <person name="Strempel S."/>
            <person name="Sturgill D."/>
            <person name="Sutton G."/>
            <person name="Sutton G.G."/>
            <person name="Tao W."/>
            <person name="Teichmann S."/>
            <person name="Tobari Y.N."/>
            <person name="Tomimura Y."/>
            <person name="Tsolas J.M."/>
            <person name="Valente V.L."/>
            <person name="Venter E."/>
            <person name="Venter J.C."/>
            <person name="Vicario S."/>
            <person name="Vieira F.G."/>
            <person name="Vilella A.J."/>
            <person name="Villasante A."/>
            <person name="Walenz B."/>
            <person name="Wang J."/>
            <person name="Wasserman M."/>
            <person name="Watts T."/>
            <person name="Wilson D."/>
            <person name="Wilson R.K."/>
            <person name="Wing R.A."/>
            <person name="Wolfner M.F."/>
            <person name="Wong A."/>
            <person name="Wong G.K."/>
            <person name="Wu C.I."/>
            <person name="Wu G."/>
            <person name="Yamamoto D."/>
            <person name="Yang H.P."/>
            <person name="Yang S.P."/>
            <person name="Yorke J.A."/>
            <person name="Yoshida K."/>
            <person name="Zdobnov E."/>
            <person name="Zhang P."/>
            <person name="Zhang Y."/>
            <person name="Zimin A.V."/>
            <person name="Baldwin J."/>
            <person name="Abdouelleil A."/>
            <person name="Abdulkadir J."/>
            <person name="Abebe A."/>
            <person name="Abera B."/>
            <person name="Abreu J."/>
            <person name="Acer S.C."/>
            <person name="Aftuck L."/>
            <person name="Alexander A."/>
            <person name="An P."/>
            <person name="Anderson E."/>
            <person name="Anderson S."/>
            <person name="Arachi H."/>
            <person name="Azer M."/>
            <person name="Bachantsang P."/>
            <person name="Barry A."/>
            <person name="Bayul T."/>
            <person name="Berlin A."/>
            <person name="Bessette D."/>
            <person name="Bloom T."/>
            <person name="Blye J."/>
            <person name="Boguslavskiy L."/>
            <person name="Bonnet C."/>
            <person name="Boukhgalter B."/>
            <person name="Bourzgui I."/>
            <person name="Brown A."/>
            <person name="Cahill P."/>
            <person name="Channer S."/>
            <person name="Cheshatsang Y."/>
            <person name="Chuda L."/>
            <person name="Citroen M."/>
            <person name="Collymore A."/>
            <person name="Cooke P."/>
            <person name="Costello M."/>
            <person name="D'Aco K."/>
            <person name="Daza R."/>
            <person name="De Haan G."/>
            <person name="DeGray S."/>
            <person name="DeMaso C."/>
            <person name="Dhargay N."/>
            <person name="Dooley K."/>
            <person name="Dooley E."/>
            <person name="Doricent M."/>
            <person name="Dorje P."/>
            <person name="Dorjee K."/>
            <person name="Dupes A."/>
            <person name="Elong R."/>
            <person name="Falk J."/>
            <person name="Farina A."/>
            <person name="Faro S."/>
            <person name="Ferguson D."/>
            <person name="Fisher S."/>
            <person name="Foley C.D."/>
            <person name="Franke A."/>
            <person name="Friedrich D."/>
            <person name="Gadbois L."/>
            <person name="Gearin G."/>
            <person name="Gearin C.R."/>
            <person name="Giannoukos G."/>
            <person name="Goode T."/>
            <person name="Graham J."/>
            <person name="Grandbois E."/>
            <person name="Grewal S."/>
            <person name="Gyaltsen K."/>
            <person name="Hafez N."/>
            <person name="Hagos B."/>
            <person name="Hall J."/>
            <person name="Henson C."/>
            <person name="Hollinger A."/>
            <person name="Honan T."/>
            <person name="Huard M.D."/>
            <person name="Hughes L."/>
            <person name="Hurhula B."/>
            <person name="Husby M.E."/>
            <person name="Kamat A."/>
            <person name="Kanga B."/>
            <person name="Kashin S."/>
            <person name="Khazanovich D."/>
            <person name="Kisner P."/>
            <person name="Lance K."/>
            <person name="Lara M."/>
            <person name="Lee W."/>
            <person name="Lennon N."/>
            <person name="Letendre F."/>
            <person name="LeVine R."/>
            <person name="Lipovsky A."/>
            <person name="Liu X."/>
            <person name="Liu J."/>
            <person name="Liu S."/>
            <person name="Lokyitsang T."/>
            <person name="Lokyitsang Y."/>
            <person name="Lubonja R."/>
            <person name="Lui A."/>
            <person name="MacDonald P."/>
            <person name="Magnisalis V."/>
            <person name="Maru K."/>
            <person name="Matthews C."/>
            <person name="McCusker W."/>
            <person name="McDonough S."/>
            <person name="Mehta T."/>
            <person name="Meldrim J."/>
            <person name="Meneus L."/>
            <person name="Mihai O."/>
            <person name="Mihalev A."/>
            <person name="Mihova T."/>
            <person name="Mittelman R."/>
            <person name="Mlenga V."/>
            <person name="Montmayeur A."/>
            <person name="Mulrain L."/>
            <person name="Navidi A."/>
            <person name="Naylor J."/>
            <person name="Negash T."/>
            <person name="Nguyen T."/>
            <person name="Nguyen N."/>
            <person name="Nicol R."/>
            <person name="Norbu C."/>
            <person name="Norbu N."/>
            <person name="Novod N."/>
            <person name="O'Neill B."/>
            <person name="Osman S."/>
            <person name="Markiewicz E."/>
            <person name="Oyono O.L."/>
            <person name="Patti C."/>
            <person name="Phunkhang P."/>
            <person name="Pierre F."/>
            <person name="Priest M."/>
            <person name="Raghuraman S."/>
            <person name="Rege F."/>
            <person name="Reyes R."/>
            <person name="Rise C."/>
            <person name="Rogov P."/>
            <person name="Ross K."/>
            <person name="Ryan E."/>
            <person name="Settipalli S."/>
            <person name="Shea T."/>
            <person name="Sherpa N."/>
            <person name="Shi L."/>
            <person name="Shih D."/>
            <person name="Sparrow T."/>
            <person name="Spaulding J."/>
            <person name="Stalker J."/>
            <person name="Stange-Thomann N."/>
            <person name="Stavropoulos S."/>
            <person name="Stone C."/>
            <person name="Strader C."/>
            <person name="Tesfaye S."/>
            <person name="Thomson T."/>
            <person name="Thoulutsang Y."/>
            <person name="Thoulutsang D."/>
            <person name="Topham K."/>
            <person name="Topping I."/>
            <person name="Tsamla T."/>
            <person name="Vassiliev H."/>
            <person name="Vo A."/>
            <person name="Wangchuk T."/>
            <person name="Wangdi T."/>
            <person name="Weiand M."/>
            <person name="Wilkinson J."/>
            <person name="Wilson A."/>
            <person name="Yadav S."/>
            <person name="Young G."/>
            <person name="Yu Q."/>
            <person name="Zembek L."/>
            <person name="Zhong D."/>
            <person name="Zimmer A."/>
            <person name="Zwirko Z."/>
            <person name="Jaffe D.B."/>
            <person name="Alvarez P."/>
            <person name="Brockman W."/>
            <person name="Butler J."/>
            <person name="Chin C."/>
            <person name="Gnerre S."/>
            <person name="Grabherr M."/>
            <person name="Kleber M."/>
            <person name="Mauceli E."/>
            <person name="MacCallum I."/>
        </authorList>
    </citation>
    <scope>NUCLEOTIDE SEQUENCE [LARGE SCALE GENOMIC DNA]</scope>
    <source>
        <strain evidence="3">white501</strain>
    </source>
</reference>
<dbReference type="OrthoDB" id="49113at2759"/>
<dbReference type="AlphaFoldDB" id="B4QJK0"/>
<dbReference type="SMART" id="SM00588">
    <property type="entry name" value="NEUZ"/>
    <property type="match status" value="1"/>
</dbReference>
<dbReference type="OMA" id="HGRFIKL"/>
<dbReference type="SUPFAM" id="SSF49899">
    <property type="entry name" value="Concanavalin A-like lectins/glucanases"/>
    <property type="match status" value="1"/>
</dbReference>
<dbReference type="PANTHER" id="PTHR12429:SF14">
    <property type="entry name" value="NEURALIZED-LIKE PROTEIN 4"/>
    <property type="match status" value="1"/>
</dbReference>
<dbReference type="Pfam" id="PF07177">
    <property type="entry name" value="Neuralized"/>
    <property type="match status" value="1"/>
</dbReference>
<dbReference type="Gene3D" id="2.60.120.920">
    <property type="match status" value="1"/>
</dbReference>
<dbReference type="HOGENOM" id="CLU_1108085_0_0_1"/>
<dbReference type="CDD" id="cd12887">
    <property type="entry name" value="SPRY_NHR_like"/>
    <property type="match status" value="1"/>
</dbReference>
<keyword evidence="3" id="KW-1185">Reference proteome</keyword>
<dbReference type="PhylomeDB" id="B4QJK0"/>
<dbReference type="InterPro" id="IPR013320">
    <property type="entry name" value="ConA-like_dom_sf"/>
</dbReference>
<dbReference type="GO" id="GO:0005813">
    <property type="term" value="C:centrosome"/>
    <property type="evidence" value="ECO:0007669"/>
    <property type="project" value="EnsemblMetazoa"/>
</dbReference>
<evidence type="ECO:0000313" key="2">
    <source>
        <dbReference type="EMBL" id="EDX10409.1"/>
    </source>
</evidence>
<dbReference type="InterPro" id="IPR006573">
    <property type="entry name" value="NHR_dom"/>
</dbReference>
<dbReference type="FunFam" id="2.60.120.920:FF:000001">
    <property type="entry name" value="neuralized-like protein 4 isoform X1"/>
    <property type="match status" value="1"/>
</dbReference>
<evidence type="ECO:0000313" key="3">
    <source>
        <dbReference type="Proteomes" id="UP000000304"/>
    </source>
</evidence>
<dbReference type="STRING" id="7240.B4QJK0"/>
<accession>B4QJK0</accession>
<dbReference type="PROSITE" id="PS51065">
    <property type="entry name" value="NHR"/>
    <property type="match status" value="1"/>
</dbReference>
<dbReference type="GO" id="GO:0061630">
    <property type="term" value="F:ubiquitin protein ligase activity"/>
    <property type="evidence" value="ECO:0007669"/>
    <property type="project" value="TreeGrafter"/>
</dbReference>
<name>B4QJK0_DROSI</name>
<evidence type="ECO:0000259" key="1">
    <source>
        <dbReference type="PROSITE" id="PS51065"/>
    </source>
</evidence>
<dbReference type="InterPro" id="IPR043136">
    <property type="entry name" value="B30.2/SPRY_sf"/>
</dbReference>
<sequence>MTGRETQSFHTRCGRSIRLYNNNRMAQRSMRDFSHALVFSAEPLEDDVLFEVVIEKKNTSWGGSIEIGVTAESPDDLELVACATAMRNGTWVMSGIDVRKDGRRLFEFYGTDLETLNENDRVGVMRTSGNDLVFYVNGESQGVAAKNMPKPLWALVDLYGRCVQVSLCPRDGSGSVEPLDSPLQQPLQQVVQNLDVAMNVNIVVDSDAWMQGNGSVSGADDRLCFHTRCGSLVKLSPNFRSANAVDPWTSQ</sequence>
<dbReference type="PANTHER" id="PTHR12429">
    <property type="entry name" value="NEURALIZED"/>
    <property type="match status" value="1"/>
</dbReference>